<comment type="caution">
    <text evidence="2">The sequence shown here is derived from an EMBL/GenBank/DDBJ whole genome shotgun (WGS) entry which is preliminary data.</text>
</comment>
<sequence>MRRRQADLLVQANGLTDVVVALQALRHQHVLLGLMYGGLGVVWLVGYVRHWRWRMREVDLLLLAVGLGLAWLFLAAELASFI</sequence>
<feature type="transmembrane region" description="Helical" evidence="1">
    <location>
        <begin position="30"/>
        <end position="48"/>
    </location>
</feature>
<keyword evidence="1" id="KW-0472">Membrane</keyword>
<accession>A0ABP9WCD4</accession>
<dbReference type="EMBL" id="BAABRP010000031">
    <property type="protein sequence ID" value="GAA5514999.1"/>
    <property type="molecule type" value="Genomic_DNA"/>
</dbReference>
<reference evidence="2 3" key="1">
    <citation type="submission" date="2024-02" db="EMBL/GenBank/DDBJ databases">
        <title>Deinococcus carri NBRC 110142.</title>
        <authorList>
            <person name="Ichikawa N."/>
            <person name="Katano-Makiyama Y."/>
            <person name="Hidaka K."/>
        </authorList>
    </citation>
    <scope>NUCLEOTIDE SEQUENCE [LARGE SCALE GENOMIC DNA]</scope>
    <source>
        <strain evidence="2 3">NBRC 110142</strain>
    </source>
</reference>
<evidence type="ECO:0000256" key="1">
    <source>
        <dbReference type="SAM" id="Phobius"/>
    </source>
</evidence>
<dbReference type="RefSeq" id="WP_345468356.1">
    <property type="nucleotide sequence ID" value="NZ_BAABRP010000031.1"/>
</dbReference>
<dbReference type="Proteomes" id="UP001401887">
    <property type="component" value="Unassembled WGS sequence"/>
</dbReference>
<feature type="transmembrane region" description="Helical" evidence="1">
    <location>
        <begin position="60"/>
        <end position="81"/>
    </location>
</feature>
<name>A0ABP9WCD4_9DEIO</name>
<gene>
    <name evidence="2" type="ORF">Dcar01_03763</name>
</gene>
<evidence type="ECO:0000313" key="2">
    <source>
        <dbReference type="EMBL" id="GAA5514999.1"/>
    </source>
</evidence>
<protein>
    <submittedName>
        <fullName evidence="2">Uncharacterized protein</fullName>
    </submittedName>
</protein>
<keyword evidence="3" id="KW-1185">Reference proteome</keyword>
<evidence type="ECO:0000313" key="3">
    <source>
        <dbReference type="Proteomes" id="UP001401887"/>
    </source>
</evidence>
<keyword evidence="1" id="KW-1133">Transmembrane helix</keyword>
<proteinExistence type="predicted"/>
<organism evidence="2 3">
    <name type="scientific">Deinococcus carri</name>
    <dbReference type="NCBI Taxonomy" id="1211323"/>
    <lineage>
        <taxon>Bacteria</taxon>
        <taxon>Thermotogati</taxon>
        <taxon>Deinococcota</taxon>
        <taxon>Deinococci</taxon>
        <taxon>Deinococcales</taxon>
        <taxon>Deinococcaceae</taxon>
        <taxon>Deinococcus</taxon>
    </lineage>
</organism>
<keyword evidence="1" id="KW-0812">Transmembrane</keyword>